<dbReference type="EMBL" id="CAFAAI010000102">
    <property type="protein sequence ID" value="CAB4795234.1"/>
    <property type="molecule type" value="Genomic_DNA"/>
</dbReference>
<gene>
    <name evidence="1" type="ORF">UFOPK2992_00703</name>
</gene>
<dbReference type="AlphaFoldDB" id="A0A6J6XHY0"/>
<sequence length="226" mass="22452">MTSRAMADFTPSKARFLIWGAGPLLVAMLASSCSGNDPGVNAGQADQSSATSIAIDQAVDGATVLQAALDQLAAGYHFSSTATVNGTAAVTAAGDRVGDSTRMNVSSNGAAVDYVVTPTATWVNKDGTWSEVTDDTAPADPLGALRAPTSVTVAPSVAGAPMVLTASYPASALSLPGDAAVDVVFTINGSALSSLSYSSTSDGGAAEVHTDITALVDTSPVTVPKI</sequence>
<proteinExistence type="predicted"/>
<name>A0A6J6XHY0_9ZZZZ</name>
<evidence type="ECO:0000313" key="1">
    <source>
        <dbReference type="EMBL" id="CAB4795234.1"/>
    </source>
</evidence>
<organism evidence="1">
    <name type="scientific">freshwater metagenome</name>
    <dbReference type="NCBI Taxonomy" id="449393"/>
    <lineage>
        <taxon>unclassified sequences</taxon>
        <taxon>metagenomes</taxon>
        <taxon>ecological metagenomes</taxon>
    </lineage>
</organism>
<accession>A0A6J6XHY0</accession>
<protein>
    <submittedName>
        <fullName evidence="1">Unannotated protein</fullName>
    </submittedName>
</protein>
<reference evidence="1" key="1">
    <citation type="submission" date="2020-05" db="EMBL/GenBank/DDBJ databases">
        <authorList>
            <person name="Chiriac C."/>
            <person name="Salcher M."/>
            <person name="Ghai R."/>
            <person name="Kavagutti S V."/>
        </authorList>
    </citation>
    <scope>NUCLEOTIDE SEQUENCE</scope>
</reference>
<dbReference type="PROSITE" id="PS51257">
    <property type="entry name" value="PROKAR_LIPOPROTEIN"/>
    <property type="match status" value="1"/>
</dbReference>